<feature type="binding site" evidence="7">
    <location>
        <position position="30"/>
    </location>
    <ligand>
        <name>substrate</name>
    </ligand>
</feature>
<gene>
    <name evidence="7" type="primary">ppa</name>
    <name evidence="8" type="ORF">BK798_03235</name>
</gene>
<comment type="function">
    <text evidence="7">Catalyzes the hydrolysis of inorganic pyrophosphate (PPi) forming two phosphate ions.</text>
</comment>
<dbReference type="FunFam" id="3.90.80.10:FF:000003">
    <property type="entry name" value="Inorganic pyrophosphatase"/>
    <property type="match status" value="1"/>
</dbReference>
<keyword evidence="5 7" id="KW-0460">Magnesium</keyword>
<feature type="binding site" evidence="7">
    <location>
        <position position="66"/>
    </location>
    <ligand>
        <name>Mg(2+)</name>
        <dbReference type="ChEBI" id="CHEBI:18420"/>
        <label>1</label>
    </ligand>
</feature>
<evidence type="ECO:0000256" key="1">
    <source>
        <dbReference type="ARBA" id="ARBA00001946"/>
    </source>
</evidence>
<comment type="cofactor">
    <cofactor evidence="1 7">
        <name>Mg(2+)</name>
        <dbReference type="ChEBI" id="CHEBI:18420"/>
    </cofactor>
</comment>
<keyword evidence="3 7" id="KW-0479">Metal-binding</keyword>
<evidence type="ECO:0000313" key="8">
    <source>
        <dbReference type="EMBL" id="ATZ59493.1"/>
    </source>
</evidence>
<dbReference type="CDD" id="cd00412">
    <property type="entry name" value="pyrophosphatase"/>
    <property type="match status" value="1"/>
</dbReference>
<dbReference type="PANTHER" id="PTHR10286">
    <property type="entry name" value="INORGANIC PYROPHOSPHATASE"/>
    <property type="match status" value="1"/>
</dbReference>
<accession>A0A2H4U5X8</accession>
<protein>
    <recommendedName>
        <fullName evidence="7">Inorganic pyrophosphatase</fullName>
        <ecNumber evidence="7">3.6.1.1</ecNumber>
    </recommendedName>
    <alternativeName>
        <fullName evidence="7">Pyrophosphate phospho-hydrolase</fullName>
        <shortName evidence="7">PPase</shortName>
    </alternativeName>
</protein>
<dbReference type="AlphaFoldDB" id="A0A2H4U5X8"/>
<proteinExistence type="inferred from homology"/>
<evidence type="ECO:0000256" key="6">
    <source>
        <dbReference type="ARBA" id="ARBA00047820"/>
    </source>
</evidence>
<feature type="binding site" evidence="7">
    <location>
        <position position="103"/>
    </location>
    <ligand>
        <name>Mg(2+)</name>
        <dbReference type="ChEBI" id="CHEBI:18420"/>
        <label>1</label>
    </ligand>
</feature>
<evidence type="ECO:0000256" key="2">
    <source>
        <dbReference type="ARBA" id="ARBA00022490"/>
    </source>
</evidence>
<dbReference type="EC" id="3.6.1.1" evidence="7"/>
<evidence type="ECO:0000256" key="4">
    <source>
        <dbReference type="ARBA" id="ARBA00022801"/>
    </source>
</evidence>
<dbReference type="Proteomes" id="UP000232133">
    <property type="component" value="Chromosome"/>
</dbReference>
<comment type="subunit">
    <text evidence="7">Homohexamer.</text>
</comment>
<keyword evidence="2 7" id="KW-0963">Cytoplasm</keyword>
<sequence>MNLWSEIESGSDIPDVVTAVIEVPKGSRNKYEYDKEREAFMLDRVLYSPVVYPADYGFIPKSTYDDGDPMDILVLMEQPTFPGCLIEARPIGIMGMIDGGDKDYKILAVPEDDPRFSDVQDISDVPSHLLKEIEHFFSVYKNLEGKVVETKGWEGKESAKKELLRSLEMYKEKYE</sequence>
<dbReference type="HAMAP" id="MF_00209">
    <property type="entry name" value="Inorganic_PPase"/>
    <property type="match status" value="1"/>
</dbReference>
<feature type="binding site" evidence="7">
    <location>
        <position position="71"/>
    </location>
    <ligand>
        <name>Mg(2+)</name>
        <dbReference type="ChEBI" id="CHEBI:18420"/>
        <label>2</label>
    </ligand>
</feature>
<dbReference type="GO" id="GO:0006796">
    <property type="term" value="P:phosphate-containing compound metabolic process"/>
    <property type="evidence" value="ECO:0007669"/>
    <property type="project" value="InterPro"/>
</dbReference>
<dbReference type="Pfam" id="PF00719">
    <property type="entry name" value="Pyrophosphatase"/>
    <property type="match status" value="1"/>
</dbReference>
<evidence type="ECO:0000313" key="9">
    <source>
        <dbReference type="Proteomes" id="UP000232133"/>
    </source>
</evidence>
<organism evidence="8 9">
    <name type="scientific">Methanobrevibacter smithii</name>
    <dbReference type="NCBI Taxonomy" id="2173"/>
    <lineage>
        <taxon>Archaea</taxon>
        <taxon>Methanobacteriati</taxon>
        <taxon>Methanobacteriota</taxon>
        <taxon>Methanomada group</taxon>
        <taxon>Methanobacteria</taxon>
        <taxon>Methanobacteriales</taxon>
        <taxon>Methanobacteriaceae</taxon>
        <taxon>Methanobrevibacter</taxon>
    </lineage>
</organism>
<dbReference type="GeneID" id="78816822"/>
<dbReference type="GO" id="GO:0005737">
    <property type="term" value="C:cytoplasm"/>
    <property type="evidence" value="ECO:0007669"/>
    <property type="project" value="UniProtKB-SubCell"/>
</dbReference>
<dbReference type="PROSITE" id="PS00387">
    <property type="entry name" value="PPASE"/>
    <property type="match status" value="1"/>
</dbReference>
<feature type="binding site" evidence="7">
    <location>
        <position position="140"/>
    </location>
    <ligand>
        <name>substrate</name>
    </ligand>
</feature>
<keyword evidence="4 7" id="KW-0378">Hydrolase</keyword>
<evidence type="ECO:0000256" key="7">
    <source>
        <dbReference type="HAMAP-Rule" id="MF_00209"/>
    </source>
</evidence>
<dbReference type="InterPro" id="IPR008162">
    <property type="entry name" value="Pyrophosphatase"/>
</dbReference>
<comment type="catalytic activity">
    <reaction evidence="6 7">
        <text>diphosphate + H2O = 2 phosphate + H(+)</text>
        <dbReference type="Rhea" id="RHEA:24576"/>
        <dbReference type="ChEBI" id="CHEBI:15377"/>
        <dbReference type="ChEBI" id="CHEBI:15378"/>
        <dbReference type="ChEBI" id="CHEBI:33019"/>
        <dbReference type="ChEBI" id="CHEBI:43474"/>
        <dbReference type="EC" id="3.6.1.1"/>
    </reaction>
</comment>
<name>A0A2H4U5X8_METSM</name>
<feature type="binding site" evidence="7">
    <location>
        <position position="56"/>
    </location>
    <ligand>
        <name>substrate</name>
    </ligand>
</feature>
<dbReference type="RefSeq" id="WP_004034228.1">
    <property type="nucleotide sequence ID" value="NZ_AP025586.1"/>
</dbReference>
<dbReference type="EMBL" id="CP017803">
    <property type="protein sequence ID" value="ATZ59493.1"/>
    <property type="molecule type" value="Genomic_DNA"/>
</dbReference>
<comment type="similarity">
    <text evidence="7">Belongs to the PPase family.</text>
</comment>
<dbReference type="SUPFAM" id="SSF50324">
    <property type="entry name" value="Inorganic pyrophosphatase"/>
    <property type="match status" value="1"/>
</dbReference>
<evidence type="ECO:0000256" key="5">
    <source>
        <dbReference type="ARBA" id="ARBA00022842"/>
    </source>
</evidence>
<feature type="binding site" evidence="7">
    <location>
        <position position="44"/>
    </location>
    <ligand>
        <name>substrate</name>
    </ligand>
</feature>
<feature type="binding site" evidence="7">
    <location>
        <position position="71"/>
    </location>
    <ligand>
        <name>Mg(2+)</name>
        <dbReference type="ChEBI" id="CHEBI:18420"/>
        <label>1</label>
    </ligand>
</feature>
<dbReference type="GO" id="GO:0000287">
    <property type="term" value="F:magnesium ion binding"/>
    <property type="evidence" value="ECO:0007669"/>
    <property type="project" value="UniProtKB-UniRule"/>
</dbReference>
<reference evidence="8 9" key="1">
    <citation type="submission" date="2016-10" db="EMBL/GenBank/DDBJ databases">
        <authorList>
            <person name="Varghese N."/>
        </authorList>
    </citation>
    <scope>NUCLEOTIDE SEQUENCE [LARGE SCALE GENOMIC DNA]</scope>
    <source>
        <strain evidence="8 9">KB11</strain>
    </source>
</reference>
<evidence type="ECO:0000256" key="3">
    <source>
        <dbReference type="ARBA" id="ARBA00022723"/>
    </source>
</evidence>
<comment type="subcellular location">
    <subcellularLocation>
        <location evidence="7">Cytoplasm</location>
    </subcellularLocation>
</comment>
<dbReference type="GO" id="GO:0004427">
    <property type="term" value="F:inorganic diphosphate phosphatase activity"/>
    <property type="evidence" value="ECO:0007669"/>
    <property type="project" value="UniProtKB-UniRule"/>
</dbReference>
<dbReference type="Gene3D" id="3.90.80.10">
    <property type="entry name" value="Inorganic pyrophosphatase"/>
    <property type="match status" value="1"/>
</dbReference>
<dbReference type="InterPro" id="IPR036649">
    <property type="entry name" value="Pyrophosphatase_sf"/>
</dbReference>